<dbReference type="PROSITE" id="PS01124">
    <property type="entry name" value="HTH_ARAC_FAMILY_2"/>
    <property type="match status" value="1"/>
</dbReference>
<dbReference type="Proteomes" id="UP001476282">
    <property type="component" value="Unassembled WGS sequence"/>
</dbReference>
<reference evidence="7 8" key="1">
    <citation type="submission" date="2024-02" db="EMBL/GenBank/DDBJ databases">
        <title>Haloferula sargassicola NBRC 104335.</title>
        <authorList>
            <person name="Ichikawa N."/>
            <person name="Katano-Makiyama Y."/>
            <person name="Hidaka K."/>
        </authorList>
    </citation>
    <scope>NUCLEOTIDE SEQUENCE [LARGE SCALE GENOMIC DNA]</scope>
    <source>
        <strain evidence="7 8">NBRC 104335</strain>
    </source>
</reference>
<dbReference type="Pfam" id="PF12833">
    <property type="entry name" value="HTH_18"/>
    <property type="match status" value="1"/>
</dbReference>
<gene>
    <name evidence="7" type="primary">btr</name>
    <name evidence="7" type="ORF">Hsar01_00032</name>
</gene>
<feature type="region of interest" description="Disordered" evidence="5">
    <location>
        <begin position="1"/>
        <end position="24"/>
    </location>
</feature>
<dbReference type="PROSITE" id="PS00041">
    <property type="entry name" value="HTH_ARAC_FAMILY_1"/>
    <property type="match status" value="1"/>
</dbReference>
<evidence type="ECO:0000256" key="1">
    <source>
        <dbReference type="ARBA" id="ARBA00023015"/>
    </source>
</evidence>
<evidence type="ECO:0000313" key="7">
    <source>
        <dbReference type="EMBL" id="GAA5480828.1"/>
    </source>
</evidence>
<dbReference type="InterPro" id="IPR037923">
    <property type="entry name" value="HTH-like"/>
</dbReference>
<comment type="caution">
    <text evidence="7">The sequence shown here is derived from an EMBL/GenBank/DDBJ whole genome shotgun (WGS) entry which is preliminary data.</text>
</comment>
<dbReference type="Gene3D" id="1.10.10.60">
    <property type="entry name" value="Homeodomain-like"/>
    <property type="match status" value="2"/>
</dbReference>
<dbReference type="PRINTS" id="PR00032">
    <property type="entry name" value="HTHARAC"/>
</dbReference>
<evidence type="ECO:0000256" key="4">
    <source>
        <dbReference type="ARBA" id="ARBA00023163"/>
    </source>
</evidence>
<evidence type="ECO:0000256" key="3">
    <source>
        <dbReference type="ARBA" id="ARBA00023159"/>
    </source>
</evidence>
<organism evidence="7 8">
    <name type="scientific">Haloferula sargassicola</name>
    <dbReference type="NCBI Taxonomy" id="490096"/>
    <lineage>
        <taxon>Bacteria</taxon>
        <taxon>Pseudomonadati</taxon>
        <taxon>Verrucomicrobiota</taxon>
        <taxon>Verrucomicrobiia</taxon>
        <taxon>Verrucomicrobiales</taxon>
        <taxon>Verrucomicrobiaceae</taxon>
        <taxon>Haloferula</taxon>
    </lineage>
</organism>
<feature type="domain" description="HTH araC/xylS-type" evidence="6">
    <location>
        <begin position="200"/>
        <end position="298"/>
    </location>
</feature>
<keyword evidence="2" id="KW-0238">DNA-binding</keyword>
<keyword evidence="8" id="KW-1185">Reference proteome</keyword>
<dbReference type="PANTHER" id="PTHR46796">
    <property type="entry name" value="HTH-TYPE TRANSCRIPTIONAL ACTIVATOR RHAS-RELATED"/>
    <property type="match status" value="1"/>
</dbReference>
<name>A0ABP9UM39_9BACT</name>
<dbReference type="RefSeq" id="WP_353564987.1">
    <property type="nucleotide sequence ID" value="NZ_BAABRI010000001.1"/>
</dbReference>
<accession>A0ABP9UM39</accession>
<sequence length="307" mass="35204">MPSPSPSPFYQFTDRETRSGQAPRKLEARRFRPAIRLAHVSMGVVMEPREVYDFCLVYFFSASGNCWINGKSHGFTPRTLLVQPPFQPSHFEMDASMSTRHVAVHFDLCEGFPDRKPIYLRKPYEVDLSPDLEVPVETVFPAGYPLAQALLQLVEAWQHQDTVGGLQANAILSQVLLDACRFSRVANEPRGSMRVRESVAVAMRYLEEHHAEPLSPEMVAEVVGYSANYLCRMFRQDTGSSVMEFLTMVRMRRAMELLRSPRYSVKEVARQVGYRNSRYFSRIFQEIRGVTPTQWRQARSGSDPLEE</sequence>
<dbReference type="InterPro" id="IPR018060">
    <property type="entry name" value="HTH_AraC"/>
</dbReference>
<dbReference type="InterPro" id="IPR009057">
    <property type="entry name" value="Homeodomain-like_sf"/>
</dbReference>
<keyword evidence="1" id="KW-0805">Transcription regulation</keyword>
<dbReference type="InterPro" id="IPR050204">
    <property type="entry name" value="AraC_XylS_family_regulators"/>
</dbReference>
<dbReference type="InterPro" id="IPR018062">
    <property type="entry name" value="HTH_AraC-typ_CS"/>
</dbReference>
<evidence type="ECO:0000256" key="2">
    <source>
        <dbReference type="ARBA" id="ARBA00023125"/>
    </source>
</evidence>
<keyword evidence="4" id="KW-0804">Transcription</keyword>
<evidence type="ECO:0000256" key="5">
    <source>
        <dbReference type="SAM" id="MobiDB-lite"/>
    </source>
</evidence>
<dbReference type="InterPro" id="IPR020449">
    <property type="entry name" value="Tscrpt_reg_AraC-type_HTH"/>
</dbReference>
<proteinExistence type="predicted"/>
<dbReference type="EMBL" id="BAABRI010000001">
    <property type="protein sequence ID" value="GAA5480828.1"/>
    <property type="molecule type" value="Genomic_DNA"/>
</dbReference>
<dbReference type="SUPFAM" id="SSF46689">
    <property type="entry name" value="Homeodomain-like"/>
    <property type="match status" value="2"/>
</dbReference>
<dbReference type="SUPFAM" id="SSF51215">
    <property type="entry name" value="Regulatory protein AraC"/>
    <property type="match status" value="1"/>
</dbReference>
<protein>
    <submittedName>
        <fullName evidence="7">HTH-type transcriptional activator Btr</fullName>
    </submittedName>
</protein>
<feature type="compositionally biased region" description="Basic and acidic residues" evidence="5">
    <location>
        <begin position="13"/>
        <end position="24"/>
    </location>
</feature>
<evidence type="ECO:0000259" key="6">
    <source>
        <dbReference type="PROSITE" id="PS01124"/>
    </source>
</evidence>
<keyword evidence="3" id="KW-0010">Activator</keyword>
<dbReference type="SMART" id="SM00342">
    <property type="entry name" value="HTH_ARAC"/>
    <property type="match status" value="1"/>
</dbReference>
<evidence type="ECO:0000313" key="8">
    <source>
        <dbReference type="Proteomes" id="UP001476282"/>
    </source>
</evidence>